<evidence type="ECO:0000313" key="1">
    <source>
        <dbReference type="EMBL" id="CAA60783.1"/>
    </source>
</evidence>
<dbReference type="ChiTaRS" id="ST3GAL1">
    <property type="organism name" value="human"/>
</dbReference>
<proteinExistence type="predicted"/>
<reference evidence="1" key="1">
    <citation type="journal article" date="1996" name="J. Mol. Biol.">
        <title>Evolutionary dynamics of non-coding sequences within the class II region of the human MHC.</title>
        <authorList>
            <person name="Beck S."/>
            <person name="Abdulla S."/>
            <person name="Alderton R.P."/>
            <person name="Glynne R.J."/>
            <person name="Gut I.G."/>
            <person name="Hosking L.K."/>
            <person name="Jackson A."/>
            <person name="Kelly A."/>
            <person name="Newell W.R."/>
            <person name="Sanseau P."/>
            <person name="Radley E."/>
            <person name="Thorpe K.L."/>
            <person name="Trowsdale J."/>
        </authorList>
    </citation>
    <scope>NUCLEOTIDE SEQUENCE</scope>
</reference>
<gene>
    <name evidence="1" type="primary">ORF 1</name>
</gene>
<organism evidence="1">
    <name type="scientific">Homo sapiens</name>
    <name type="common">Human</name>
    <dbReference type="NCBI Taxonomy" id="9606"/>
    <lineage>
        <taxon>Eukaryota</taxon>
        <taxon>Metazoa</taxon>
        <taxon>Chordata</taxon>
        <taxon>Craniata</taxon>
        <taxon>Vertebrata</taxon>
        <taxon>Euteleostomi</taxon>
        <taxon>Mammalia</taxon>
        <taxon>Eutheria</taxon>
        <taxon>Euarchontoglires</taxon>
        <taxon>Primates</taxon>
        <taxon>Haplorrhini</taxon>
        <taxon>Catarrhini</taxon>
        <taxon>Hominidae</taxon>
        <taxon>Homo</taxon>
    </lineage>
</organism>
<accession>Q29823</accession>
<sequence length="13" mass="1512">MTFKTNSSSKFSF</sequence>
<name>Q29823_HUMAN</name>
<dbReference type="EMBL" id="X87344">
    <property type="protein sequence ID" value="CAA60783.1"/>
    <property type="molecule type" value="Genomic_DNA"/>
</dbReference>
<protein>
    <submittedName>
        <fullName evidence="1">ORF 1 protein</fullName>
    </submittedName>
</protein>